<gene>
    <name evidence="3" type="primary">wfgD</name>
    <name evidence="3" type="ORF">V6x_54180</name>
</gene>
<accession>A0A517WK93</accession>
<evidence type="ECO:0000259" key="2">
    <source>
        <dbReference type="Pfam" id="PF00535"/>
    </source>
</evidence>
<feature type="domain" description="Glycosyltransferase 2-like" evidence="2">
    <location>
        <begin position="67"/>
        <end position="177"/>
    </location>
</feature>
<dbReference type="PANTHER" id="PTHR43685">
    <property type="entry name" value="GLYCOSYLTRANSFERASE"/>
    <property type="match status" value="1"/>
</dbReference>
<sequence length="674" mass="77667">MKTGCECSQAGWCKRHNCHKPKHFYHLCQTRSDYFKMWEKGAGPGQQKPADKNKSYRRRLKDFSVAVIIISHNYGEYLREAIDSVLSQTYKPNEILVVDDRSTDDTREIALSYHKQGVKYLFVDAGNVHAARGAGFDATSSEIVCFLDADDKLASDYLERGVEQFDHYQVAVVYSDTQFFGKRQGCSNYPEKYSADQLQFDNFIHAGSLVLSEAIELSRVFEKQIDPLLTQGDWFLWREILGRTWTAKKQKALYHYRIHKSNWTQQMKESEQRGYFEYAGLAHQKVMLFIPLSGRLTQWPLTASYLERQTWPHHQVALILMDTSQDDNFSQAVKDWIENCDYRDVRYMKFEAGFSGLADENRRLPDIRDQVRIAMARIYNRMLRMIDTEYVWTLEDDIIPPDDACQQLLSCFDPKTASVASPYPSRFHSGFVVWNHSGASYEKLGFQEEVVGGNGFGCTILRGANIRNEVFTAMHGTPDFDIAFYARLKTTGYQAKVNWSCLSQHIGAQESERMKPKQSAKTDCECAAPGWCERHQCKKHPHFHMLCQTRTDYFDLWERGAGPGQNLQSETESNNISSEPGMMRKAFNFTKAVARHVTNGSKHVDEATYNVRLSICQECDMCDTNRMVCRHKQCGCTLKVKALWESERCPIEKWGESETTDSPKLVTEELIKEK</sequence>
<evidence type="ECO:0000313" key="4">
    <source>
        <dbReference type="Proteomes" id="UP000320722"/>
    </source>
</evidence>
<evidence type="ECO:0000256" key="1">
    <source>
        <dbReference type="SAM" id="MobiDB-lite"/>
    </source>
</evidence>
<dbReference type="AlphaFoldDB" id="A0A517WK93"/>
<evidence type="ECO:0000313" key="3">
    <source>
        <dbReference type="EMBL" id="QDU05677.1"/>
    </source>
</evidence>
<name>A0A517WK93_9PLAN</name>
<keyword evidence="3" id="KW-0328">Glycosyltransferase</keyword>
<dbReference type="Proteomes" id="UP000320722">
    <property type="component" value="Chromosome"/>
</dbReference>
<dbReference type="EC" id="2.4.1.305" evidence="3"/>
<reference evidence="3 4" key="1">
    <citation type="submission" date="2019-02" db="EMBL/GenBank/DDBJ databases">
        <title>Deep-cultivation of Planctomycetes and their phenomic and genomic characterization uncovers novel biology.</title>
        <authorList>
            <person name="Wiegand S."/>
            <person name="Jogler M."/>
            <person name="Boedeker C."/>
            <person name="Pinto D."/>
            <person name="Vollmers J."/>
            <person name="Rivas-Marin E."/>
            <person name="Kohn T."/>
            <person name="Peeters S.H."/>
            <person name="Heuer A."/>
            <person name="Rast P."/>
            <person name="Oberbeckmann S."/>
            <person name="Bunk B."/>
            <person name="Jeske O."/>
            <person name="Meyerdierks A."/>
            <person name="Storesund J.E."/>
            <person name="Kallscheuer N."/>
            <person name="Luecker S."/>
            <person name="Lage O.M."/>
            <person name="Pohl T."/>
            <person name="Merkel B.J."/>
            <person name="Hornburger P."/>
            <person name="Mueller R.-W."/>
            <person name="Bruemmer F."/>
            <person name="Labrenz M."/>
            <person name="Spormann A.M."/>
            <person name="Op den Camp H."/>
            <person name="Overmann J."/>
            <person name="Amann R."/>
            <person name="Jetten M.S.M."/>
            <person name="Mascher T."/>
            <person name="Medema M.H."/>
            <person name="Devos D.P."/>
            <person name="Kaster A.-K."/>
            <person name="Ovreas L."/>
            <person name="Rohde M."/>
            <person name="Galperin M.Y."/>
            <person name="Jogler C."/>
        </authorList>
    </citation>
    <scope>NUCLEOTIDE SEQUENCE [LARGE SCALE GENOMIC DNA]</scope>
    <source>
        <strain evidence="3 4">V6</strain>
    </source>
</reference>
<dbReference type="InterPro" id="IPR001173">
    <property type="entry name" value="Glyco_trans_2-like"/>
</dbReference>
<dbReference type="PANTHER" id="PTHR43685:SF2">
    <property type="entry name" value="GLYCOSYLTRANSFERASE 2-LIKE DOMAIN-CONTAINING PROTEIN"/>
    <property type="match status" value="1"/>
</dbReference>
<feature type="region of interest" description="Disordered" evidence="1">
    <location>
        <begin position="655"/>
        <end position="674"/>
    </location>
</feature>
<dbReference type="CDD" id="cd00761">
    <property type="entry name" value="Glyco_tranf_GTA_type"/>
    <property type="match status" value="1"/>
</dbReference>
<dbReference type="InterPro" id="IPR050834">
    <property type="entry name" value="Glycosyltransf_2"/>
</dbReference>
<dbReference type="Pfam" id="PF00535">
    <property type="entry name" value="Glycos_transf_2"/>
    <property type="match status" value="1"/>
</dbReference>
<keyword evidence="3" id="KW-0808">Transferase</keyword>
<dbReference type="InterPro" id="IPR029044">
    <property type="entry name" value="Nucleotide-diphossugar_trans"/>
</dbReference>
<dbReference type="EMBL" id="CP036347">
    <property type="protein sequence ID" value="QDU05677.1"/>
    <property type="molecule type" value="Genomic_DNA"/>
</dbReference>
<protein>
    <submittedName>
        <fullName evidence="3">UDP-Glc:alpha-D-GlcNAc-diphosphoundecaprenol beta-1,3-glucosyltransferase WfgD</fullName>
        <ecNumber evidence="3">2.4.1.305</ecNumber>
    </submittedName>
</protein>
<dbReference type="SUPFAM" id="SSF53448">
    <property type="entry name" value="Nucleotide-diphospho-sugar transferases"/>
    <property type="match status" value="2"/>
</dbReference>
<dbReference type="GO" id="GO:0016757">
    <property type="term" value="F:glycosyltransferase activity"/>
    <property type="evidence" value="ECO:0007669"/>
    <property type="project" value="UniProtKB-KW"/>
</dbReference>
<organism evidence="3 4">
    <name type="scientific">Gimesia chilikensis</name>
    <dbReference type="NCBI Taxonomy" id="2605989"/>
    <lineage>
        <taxon>Bacteria</taxon>
        <taxon>Pseudomonadati</taxon>
        <taxon>Planctomycetota</taxon>
        <taxon>Planctomycetia</taxon>
        <taxon>Planctomycetales</taxon>
        <taxon>Planctomycetaceae</taxon>
        <taxon>Gimesia</taxon>
    </lineage>
</organism>
<proteinExistence type="predicted"/>
<dbReference type="Gene3D" id="3.90.550.10">
    <property type="entry name" value="Spore Coat Polysaccharide Biosynthesis Protein SpsA, Chain A"/>
    <property type="match status" value="2"/>
</dbReference>